<gene>
    <name evidence="16" type="ORF">AB4566_16725</name>
</gene>
<dbReference type="PROSITE" id="PS50111">
    <property type="entry name" value="CHEMOTAXIS_TRANSDUC_2"/>
    <property type="match status" value="1"/>
</dbReference>
<keyword evidence="3" id="KW-0488">Methylation</keyword>
<evidence type="ECO:0000259" key="14">
    <source>
        <dbReference type="PROSITE" id="PS50111"/>
    </source>
</evidence>
<dbReference type="InterPro" id="IPR003660">
    <property type="entry name" value="HAMP_dom"/>
</dbReference>
<evidence type="ECO:0000256" key="9">
    <source>
        <dbReference type="ARBA" id="ARBA00029447"/>
    </source>
</evidence>
<keyword evidence="11" id="KW-0175">Coiled coil</keyword>
<evidence type="ECO:0000256" key="2">
    <source>
        <dbReference type="ARBA" id="ARBA00022475"/>
    </source>
</evidence>
<dbReference type="Pfam" id="PF00015">
    <property type="entry name" value="MCPsignal"/>
    <property type="match status" value="1"/>
</dbReference>
<organism evidence="16 17">
    <name type="scientific">Vibrio gallaecicus</name>
    <dbReference type="NCBI Taxonomy" id="552386"/>
    <lineage>
        <taxon>Bacteria</taxon>
        <taxon>Pseudomonadati</taxon>
        <taxon>Pseudomonadota</taxon>
        <taxon>Gammaproteobacteria</taxon>
        <taxon>Vibrionales</taxon>
        <taxon>Vibrionaceae</taxon>
        <taxon>Vibrio</taxon>
    </lineage>
</organism>
<dbReference type="CDD" id="cd11386">
    <property type="entry name" value="MCP_signal"/>
    <property type="match status" value="1"/>
</dbReference>
<comment type="caution">
    <text evidence="16">The sequence shown here is derived from an EMBL/GenBank/DDBJ whole genome shotgun (WGS) entry which is preliminary data.</text>
</comment>
<dbReference type="Proteomes" id="UP001570417">
    <property type="component" value="Unassembled WGS sequence"/>
</dbReference>
<evidence type="ECO:0000256" key="6">
    <source>
        <dbReference type="ARBA" id="ARBA00022989"/>
    </source>
</evidence>
<feature type="coiled-coil region" evidence="11">
    <location>
        <begin position="160"/>
        <end position="187"/>
    </location>
</feature>
<dbReference type="Gene3D" id="1.10.287.950">
    <property type="entry name" value="Methyl-accepting chemotaxis protein"/>
    <property type="match status" value="1"/>
</dbReference>
<dbReference type="SMART" id="SM00283">
    <property type="entry name" value="MA"/>
    <property type="match status" value="1"/>
</dbReference>
<feature type="transmembrane region" description="Helical" evidence="13">
    <location>
        <begin position="12"/>
        <end position="30"/>
    </location>
</feature>
<keyword evidence="5 13" id="KW-0812">Transmembrane</keyword>
<evidence type="ECO:0000256" key="12">
    <source>
        <dbReference type="SAM" id="MobiDB-lite"/>
    </source>
</evidence>
<dbReference type="SUPFAM" id="SSF58104">
    <property type="entry name" value="Methyl-accepting chemotaxis protein (MCP) signaling domain"/>
    <property type="match status" value="1"/>
</dbReference>
<keyword evidence="17" id="KW-1185">Reference proteome</keyword>
<evidence type="ECO:0000259" key="15">
    <source>
        <dbReference type="PROSITE" id="PS50885"/>
    </source>
</evidence>
<protein>
    <submittedName>
        <fullName evidence="16">Methyl-accepting chemotaxis protein</fullName>
    </submittedName>
</protein>
<evidence type="ECO:0000256" key="11">
    <source>
        <dbReference type="SAM" id="Coils"/>
    </source>
</evidence>
<evidence type="ECO:0000256" key="4">
    <source>
        <dbReference type="ARBA" id="ARBA00022500"/>
    </source>
</evidence>
<dbReference type="PANTHER" id="PTHR32089:SF39">
    <property type="entry name" value="METHYL-ACCEPTING CHEMOTAXIS PROTEIN HLYB"/>
    <property type="match status" value="1"/>
</dbReference>
<comment type="similarity">
    <text evidence="9">Belongs to the methyl-accepting chemotaxis (MCP) protein family.</text>
</comment>
<name>A0ABV4NFJ5_9VIBR</name>
<sequence length="543" mass="59665">MFSNASIKKKLILPIIFMILVFSASSFFNVSSTWKQTELSNQFNLQLLPVQNDLNDAYRDLYQATAAMSGIALSRSDKEFEHHLFEFDDNAYKAIPRMQKSMDLVEIMPSNHPSNVNELIDSTKQWLAEYDRLKSLPRDEWSSYYSNNLDLFETHFIDVRKKLNIVKDALELKQTQLESEISDARNQGELILEGGVLFVILTAFSIIILLNNSVIKPIIELKTALTQIASGNGDLTQRMHVKSKDELGEVANAFNEFVTKIQSTVIQVINTSNTLRSEMMNIETLAGNIAHATHNQQKDSELVASAVHEMQATSHSVSQHAAETAESSKSANSQIEITNSSLNQTIDSISQLSSNVQSAGKVIDTLNTDVGQIASVLEVIRGIAEQTNLLALNAAIEAARAGEQGRGFAVVADEVRSLASRTQDSTGVIQTMIEKLQSGADKAVSVMRESELSSVKTIDKAGEARESLHSILSVIGEMNEKNAHIATASHQQSTVSDELNENIQGIADSSASIVSTVQDAQSSLEELSSQCLRLDQLVSEFRT</sequence>
<comment type="subcellular location">
    <subcellularLocation>
        <location evidence="1">Cell membrane</location>
        <topology evidence="1">Multi-pass membrane protein</topology>
    </subcellularLocation>
</comment>
<keyword evidence="6 13" id="KW-1133">Transmembrane helix</keyword>
<keyword evidence="7 13" id="KW-0472">Membrane</keyword>
<evidence type="ECO:0000256" key="8">
    <source>
        <dbReference type="ARBA" id="ARBA00023224"/>
    </source>
</evidence>
<keyword evidence="2" id="KW-1003">Cell membrane</keyword>
<accession>A0ABV4NFJ5</accession>
<proteinExistence type="inferred from homology"/>
<dbReference type="SMART" id="SM00304">
    <property type="entry name" value="HAMP"/>
    <property type="match status" value="1"/>
</dbReference>
<dbReference type="CDD" id="cd06225">
    <property type="entry name" value="HAMP"/>
    <property type="match status" value="1"/>
</dbReference>
<dbReference type="EMBL" id="JBFRUW010000060">
    <property type="protein sequence ID" value="MFA0569919.1"/>
    <property type="molecule type" value="Genomic_DNA"/>
</dbReference>
<dbReference type="PROSITE" id="PS50885">
    <property type="entry name" value="HAMP"/>
    <property type="match status" value="1"/>
</dbReference>
<evidence type="ECO:0000256" key="13">
    <source>
        <dbReference type="SAM" id="Phobius"/>
    </source>
</evidence>
<keyword evidence="8 10" id="KW-0807">Transducer</keyword>
<evidence type="ECO:0000313" key="16">
    <source>
        <dbReference type="EMBL" id="MFA0569919.1"/>
    </source>
</evidence>
<evidence type="ECO:0000256" key="1">
    <source>
        <dbReference type="ARBA" id="ARBA00004651"/>
    </source>
</evidence>
<feature type="domain" description="HAMP" evidence="15">
    <location>
        <begin position="212"/>
        <end position="266"/>
    </location>
</feature>
<evidence type="ECO:0000313" key="17">
    <source>
        <dbReference type="Proteomes" id="UP001570417"/>
    </source>
</evidence>
<evidence type="ECO:0000256" key="3">
    <source>
        <dbReference type="ARBA" id="ARBA00022481"/>
    </source>
</evidence>
<evidence type="ECO:0000256" key="7">
    <source>
        <dbReference type="ARBA" id="ARBA00023136"/>
    </source>
</evidence>
<dbReference type="Pfam" id="PF00672">
    <property type="entry name" value="HAMP"/>
    <property type="match status" value="1"/>
</dbReference>
<feature type="domain" description="Methyl-accepting transducer" evidence="14">
    <location>
        <begin position="271"/>
        <end position="507"/>
    </location>
</feature>
<dbReference type="RefSeq" id="WP_273296273.1">
    <property type="nucleotide sequence ID" value="NZ_JBFRUW010000060.1"/>
</dbReference>
<dbReference type="InterPro" id="IPR004089">
    <property type="entry name" value="MCPsignal_dom"/>
</dbReference>
<feature type="region of interest" description="Disordered" evidence="12">
    <location>
        <begin position="313"/>
        <end position="333"/>
    </location>
</feature>
<evidence type="ECO:0000256" key="5">
    <source>
        <dbReference type="ARBA" id="ARBA00022692"/>
    </source>
</evidence>
<evidence type="ECO:0000256" key="10">
    <source>
        <dbReference type="PROSITE-ProRule" id="PRU00284"/>
    </source>
</evidence>
<dbReference type="PANTHER" id="PTHR32089">
    <property type="entry name" value="METHYL-ACCEPTING CHEMOTAXIS PROTEIN MCPB"/>
    <property type="match status" value="1"/>
</dbReference>
<reference evidence="16 17" key="1">
    <citation type="journal article" date="2024" name="ISME J.">
        <title>Tailless and filamentous prophages are predominant in marine Vibrio.</title>
        <authorList>
            <person name="Steensen K."/>
            <person name="Seneca J."/>
            <person name="Bartlau N."/>
            <person name="Yu X.A."/>
            <person name="Hussain F.A."/>
            <person name="Polz M.F."/>
        </authorList>
    </citation>
    <scope>NUCLEOTIDE SEQUENCE [LARGE SCALE GENOMIC DNA]</scope>
    <source>
        <strain evidence="16 17">10N.222.51.A1</strain>
    </source>
</reference>
<keyword evidence="4" id="KW-0145">Chemotaxis</keyword>